<evidence type="ECO:0000256" key="1">
    <source>
        <dbReference type="SAM" id="SignalP"/>
    </source>
</evidence>
<evidence type="ECO:0000313" key="2">
    <source>
        <dbReference type="Proteomes" id="UP000887569"/>
    </source>
</evidence>
<name>A0A915C3R3_PARUN</name>
<accession>A0A915C3R3</accession>
<dbReference type="Proteomes" id="UP000887569">
    <property type="component" value="Unplaced"/>
</dbReference>
<keyword evidence="2" id="KW-1185">Reference proteome</keyword>
<feature type="signal peptide" evidence="1">
    <location>
        <begin position="1"/>
        <end position="17"/>
    </location>
</feature>
<organism evidence="2 3">
    <name type="scientific">Parascaris univalens</name>
    <name type="common">Nematode worm</name>
    <dbReference type="NCBI Taxonomy" id="6257"/>
    <lineage>
        <taxon>Eukaryota</taxon>
        <taxon>Metazoa</taxon>
        <taxon>Ecdysozoa</taxon>
        <taxon>Nematoda</taxon>
        <taxon>Chromadorea</taxon>
        <taxon>Rhabditida</taxon>
        <taxon>Spirurina</taxon>
        <taxon>Ascaridomorpha</taxon>
        <taxon>Ascaridoidea</taxon>
        <taxon>Ascarididae</taxon>
        <taxon>Parascaris</taxon>
    </lineage>
</organism>
<sequence>MNTSLALALFMVAILHAGEVSLFAHGDRRMSNKFEHARIKRQWGYWGGGMGGWGGGYGGGWGNYGGVDIGQLNDYNINL</sequence>
<reference evidence="3" key="1">
    <citation type="submission" date="2022-11" db="UniProtKB">
        <authorList>
            <consortium name="WormBaseParasite"/>
        </authorList>
    </citation>
    <scope>IDENTIFICATION</scope>
</reference>
<dbReference type="AlphaFoldDB" id="A0A915C3R3"/>
<feature type="chain" id="PRO_5037180367" evidence="1">
    <location>
        <begin position="18"/>
        <end position="79"/>
    </location>
</feature>
<dbReference type="WBParaSite" id="PgR085_g050_t01">
    <property type="protein sequence ID" value="PgR085_g050_t01"/>
    <property type="gene ID" value="PgR085_g050"/>
</dbReference>
<proteinExistence type="predicted"/>
<keyword evidence="1" id="KW-0732">Signal</keyword>
<evidence type="ECO:0000313" key="3">
    <source>
        <dbReference type="WBParaSite" id="PgR085_g050_t01"/>
    </source>
</evidence>
<protein>
    <submittedName>
        <fullName evidence="3">Uncharacterized protein</fullName>
    </submittedName>
</protein>